<evidence type="ECO:0000256" key="1">
    <source>
        <dbReference type="ARBA" id="ARBA00022801"/>
    </source>
</evidence>
<proteinExistence type="predicted"/>
<keyword evidence="3" id="KW-0732">Signal</keyword>
<dbReference type="InterPro" id="IPR022742">
    <property type="entry name" value="Hydrolase_4"/>
</dbReference>
<dbReference type="GO" id="GO:0006508">
    <property type="term" value="P:proteolysis"/>
    <property type="evidence" value="ECO:0007669"/>
    <property type="project" value="InterPro"/>
</dbReference>
<reference evidence="5 6" key="1">
    <citation type="submission" date="2018-04" db="EMBL/GenBank/DDBJ databases">
        <title>Massilia violaceinigra sp. nov., a novel purple-pigmented bacterium isolated from Tianshan glacier, Xinjiang, China.</title>
        <authorList>
            <person name="Wang H."/>
        </authorList>
    </citation>
    <scope>NUCLEOTIDE SEQUENCE [LARGE SCALE GENOMIC DNA]</scope>
    <source>
        <strain evidence="5 6">B448-2</strain>
    </source>
</reference>
<dbReference type="OrthoDB" id="1412847at2"/>
<dbReference type="EMBL" id="PXWF02000271">
    <property type="protein sequence ID" value="PWF44028.1"/>
    <property type="molecule type" value="Genomic_DNA"/>
</dbReference>
<dbReference type="Gene3D" id="3.40.50.1820">
    <property type="entry name" value="alpha/beta hydrolase"/>
    <property type="match status" value="1"/>
</dbReference>
<dbReference type="GO" id="GO:0052689">
    <property type="term" value="F:carboxylic ester hydrolase activity"/>
    <property type="evidence" value="ECO:0007669"/>
    <property type="project" value="TreeGrafter"/>
</dbReference>
<evidence type="ECO:0000313" key="6">
    <source>
        <dbReference type="Proteomes" id="UP000241421"/>
    </source>
</evidence>
<dbReference type="InterPro" id="IPR002471">
    <property type="entry name" value="Pept_S9_AS"/>
</dbReference>
<dbReference type="Proteomes" id="UP000241421">
    <property type="component" value="Unassembled WGS sequence"/>
</dbReference>
<feature type="region of interest" description="Disordered" evidence="2">
    <location>
        <begin position="234"/>
        <end position="255"/>
    </location>
</feature>
<evidence type="ECO:0000256" key="3">
    <source>
        <dbReference type="SAM" id="SignalP"/>
    </source>
</evidence>
<evidence type="ECO:0000256" key="2">
    <source>
        <dbReference type="SAM" id="MobiDB-lite"/>
    </source>
</evidence>
<organism evidence="5 6">
    <name type="scientific">Massilia glaciei</name>
    <dbReference type="NCBI Taxonomy" id="1524097"/>
    <lineage>
        <taxon>Bacteria</taxon>
        <taxon>Pseudomonadati</taxon>
        <taxon>Pseudomonadota</taxon>
        <taxon>Betaproteobacteria</taxon>
        <taxon>Burkholderiales</taxon>
        <taxon>Oxalobacteraceae</taxon>
        <taxon>Telluria group</taxon>
        <taxon>Massilia</taxon>
    </lineage>
</organism>
<feature type="chain" id="PRO_5015434187" evidence="3">
    <location>
        <begin position="25"/>
        <end position="594"/>
    </location>
</feature>
<feature type="domain" description="Serine aminopeptidase S33" evidence="4">
    <location>
        <begin position="309"/>
        <end position="542"/>
    </location>
</feature>
<keyword evidence="6" id="KW-1185">Reference proteome</keyword>
<comment type="caution">
    <text evidence="5">The sequence shown here is derived from an EMBL/GenBank/DDBJ whole genome shotgun (WGS) entry which is preliminary data.</text>
</comment>
<dbReference type="InterPro" id="IPR029058">
    <property type="entry name" value="AB_hydrolase_fold"/>
</dbReference>
<dbReference type="Pfam" id="PF12146">
    <property type="entry name" value="Hydrolase_4"/>
    <property type="match status" value="1"/>
</dbReference>
<dbReference type="PANTHER" id="PTHR43265">
    <property type="entry name" value="ESTERASE ESTD"/>
    <property type="match status" value="1"/>
</dbReference>
<dbReference type="PANTHER" id="PTHR43265:SF1">
    <property type="entry name" value="ESTERASE ESTD"/>
    <property type="match status" value="1"/>
</dbReference>
<feature type="compositionally biased region" description="Basic and acidic residues" evidence="2">
    <location>
        <begin position="234"/>
        <end position="244"/>
    </location>
</feature>
<dbReference type="GO" id="GO:0004252">
    <property type="term" value="F:serine-type endopeptidase activity"/>
    <property type="evidence" value="ECO:0007669"/>
    <property type="project" value="InterPro"/>
</dbReference>
<dbReference type="InterPro" id="IPR053145">
    <property type="entry name" value="AB_hydrolase_Est10"/>
</dbReference>
<evidence type="ECO:0000313" key="5">
    <source>
        <dbReference type="EMBL" id="PWF44028.1"/>
    </source>
</evidence>
<keyword evidence="1" id="KW-0378">Hydrolase</keyword>
<accession>A0A2U2HGG8</accession>
<dbReference type="PROSITE" id="PS00708">
    <property type="entry name" value="PRO_ENDOPEP_SER"/>
    <property type="match status" value="1"/>
</dbReference>
<sequence>MTDITRIASAIFACLIGVAGAVHAGGNAPPSPTLAGQWHGTLQTAAGSYNLELAVVKDAAGQLSASVESIDQAPGQAIPIARIALEDDRLTLAIDAIAATYEGRFDAASHTWRGTWRQGLSLPLTWTRGAYPPGQKIAGIDGKWRATLPRGGKDLRLILHVATTSRGTGAKLDSPDMGVAGLSLTELSRADRRVRFSVPVAGVVFEGALNETADGLNGTWRREGMAPANLTFSRDGDASPRIDARPQTPRAPFGYGMREVTFSNPETGHPLAGTLTMPDGPGPFASAVLISGSGPQDRDETLFGHRPFAVLADHLSRNGVAVLRVDDRGVGKSGGDFATATNLDFASDARAAVRFLAAQSGIAPRSIGLIGHSQGGIVAPIAATQDSTIAFLVLLAAPGTGMGELLMAQRRMAGVIQGKTREEMTAGEPALTLLYKTTIKAGGRKAARARVGALLTPARLRELGKSALEKDALIDEMTSDWLRDVLLYDAPKTLGKLRIPVLALNGGVDQQVPAQANLHALRRALRDNQDATIEELPQLNHMFQTARSGAMAEYAEIAETFAPSALEVISKWVVQRFGGQAVRPAPATRQQTAR</sequence>
<name>A0A2U2HGG8_9BURK</name>
<dbReference type="SUPFAM" id="SSF53474">
    <property type="entry name" value="alpha/beta-Hydrolases"/>
    <property type="match status" value="1"/>
</dbReference>
<dbReference type="AlphaFoldDB" id="A0A2U2HGG8"/>
<gene>
    <name evidence="5" type="ORF">C7C56_019765</name>
</gene>
<protein>
    <submittedName>
        <fullName evidence="5">Peptidase S15</fullName>
    </submittedName>
</protein>
<feature type="signal peptide" evidence="3">
    <location>
        <begin position="1"/>
        <end position="24"/>
    </location>
</feature>
<evidence type="ECO:0000259" key="4">
    <source>
        <dbReference type="Pfam" id="PF12146"/>
    </source>
</evidence>
<dbReference type="RefSeq" id="WP_106759088.1">
    <property type="nucleotide sequence ID" value="NZ_PXWF02000271.1"/>
</dbReference>